<keyword evidence="11" id="KW-1015">Disulfide bond</keyword>
<evidence type="ECO:0000256" key="11">
    <source>
        <dbReference type="ARBA" id="ARBA00023157"/>
    </source>
</evidence>
<feature type="modified residue" description="Phosphotyrosine; by PKDCC" evidence="14">
    <location>
        <position position="371"/>
    </location>
</feature>
<feature type="binding site" evidence="13">
    <location>
        <position position="435"/>
    </location>
    <ligand>
        <name>Ca(2+)</name>
        <dbReference type="ChEBI" id="CHEBI:29108"/>
        <label>4</label>
    </ligand>
</feature>
<dbReference type="Proteomes" id="UP001159428">
    <property type="component" value="Unassembled WGS sequence"/>
</dbReference>
<feature type="repeat" description="Hemopexin" evidence="15">
    <location>
        <begin position="431"/>
        <end position="479"/>
    </location>
</feature>
<evidence type="ECO:0000256" key="1">
    <source>
        <dbReference type="ARBA" id="ARBA00010370"/>
    </source>
</evidence>
<dbReference type="PRINTS" id="PR00138">
    <property type="entry name" value="MATRIXIN"/>
</dbReference>
<evidence type="ECO:0000313" key="18">
    <source>
        <dbReference type="EMBL" id="CAH3142077.1"/>
    </source>
</evidence>
<dbReference type="GO" id="GO:0030198">
    <property type="term" value="P:extracellular matrix organization"/>
    <property type="evidence" value="ECO:0007669"/>
    <property type="project" value="TreeGrafter"/>
</dbReference>
<dbReference type="PROSITE" id="PS51642">
    <property type="entry name" value="HEMOPEXIN_2"/>
    <property type="match status" value="4"/>
</dbReference>
<feature type="chain" id="PRO_5043740106" description="Peptidase metallopeptidase domain-containing protein" evidence="16">
    <location>
        <begin position="23"/>
        <end position="481"/>
    </location>
</feature>
<keyword evidence="4 16" id="KW-0732">Signal</keyword>
<feature type="binding site" evidence="13">
    <location>
        <position position="244"/>
    </location>
    <ligand>
        <name>Zn(2+)</name>
        <dbReference type="ChEBI" id="CHEBI:29105"/>
        <label>2</label>
        <note>catalytic</note>
    </ligand>
</feature>
<feature type="binding site" evidence="13">
    <location>
        <position position="338"/>
    </location>
    <ligand>
        <name>Ca(2+)</name>
        <dbReference type="ChEBI" id="CHEBI:29108"/>
        <label>4</label>
    </ligand>
</feature>
<evidence type="ECO:0000256" key="6">
    <source>
        <dbReference type="ARBA" id="ARBA00022801"/>
    </source>
</evidence>
<dbReference type="InterPro" id="IPR001818">
    <property type="entry name" value="Pept_M10_metallopeptidase"/>
</dbReference>
<feature type="binding site" evidence="13">
    <location>
        <position position="234"/>
    </location>
    <ligand>
        <name>Zn(2+)</name>
        <dbReference type="ChEBI" id="CHEBI:29105"/>
        <label>2</label>
        <note>catalytic</note>
    </ligand>
</feature>
<dbReference type="GO" id="GO:0004222">
    <property type="term" value="F:metalloendopeptidase activity"/>
    <property type="evidence" value="ECO:0007669"/>
    <property type="project" value="InterPro"/>
</dbReference>
<keyword evidence="7 13" id="KW-0862">Zinc</keyword>
<dbReference type="GO" id="GO:0030574">
    <property type="term" value="P:collagen catabolic process"/>
    <property type="evidence" value="ECO:0007669"/>
    <property type="project" value="TreeGrafter"/>
</dbReference>
<dbReference type="GO" id="GO:0031012">
    <property type="term" value="C:extracellular matrix"/>
    <property type="evidence" value="ECO:0007669"/>
    <property type="project" value="InterPro"/>
</dbReference>
<keyword evidence="5" id="KW-0677">Repeat</keyword>
<evidence type="ECO:0000259" key="17">
    <source>
        <dbReference type="SMART" id="SM00235"/>
    </source>
</evidence>
<evidence type="ECO:0000256" key="7">
    <source>
        <dbReference type="ARBA" id="ARBA00022833"/>
    </source>
</evidence>
<dbReference type="InterPro" id="IPR018487">
    <property type="entry name" value="Hemopexin-like_repeat"/>
</dbReference>
<dbReference type="CDD" id="cd04278">
    <property type="entry name" value="ZnMc_MMP"/>
    <property type="match status" value="1"/>
</dbReference>
<evidence type="ECO:0000256" key="2">
    <source>
        <dbReference type="ARBA" id="ARBA00022670"/>
    </source>
</evidence>
<feature type="repeat" description="Hemopexin" evidence="15">
    <location>
        <begin position="383"/>
        <end position="430"/>
    </location>
</feature>
<dbReference type="PANTHER" id="PTHR10201:SF323">
    <property type="entry name" value="MATRIX METALLOPROTEINASE-21"/>
    <property type="match status" value="1"/>
</dbReference>
<name>A0AAU9XAX7_9CNID</name>
<feature type="signal peptide" evidence="16">
    <location>
        <begin position="1"/>
        <end position="22"/>
    </location>
</feature>
<gene>
    <name evidence="18" type="ORF">PMEA_00019929</name>
</gene>
<evidence type="ECO:0000256" key="16">
    <source>
        <dbReference type="SAM" id="SignalP"/>
    </source>
</evidence>
<dbReference type="InterPro" id="IPR000585">
    <property type="entry name" value="Hemopexin-like_dom"/>
</dbReference>
<keyword evidence="9" id="KW-0482">Metalloprotease</keyword>
<feature type="binding site" evidence="13">
    <location>
        <position position="198"/>
    </location>
    <ligand>
        <name>Ca(2+)</name>
        <dbReference type="ChEBI" id="CHEBI:29108"/>
        <label>3</label>
    </ligand>
</feature>
<dbReference type="PROSITE" id="PS00024">
    <property type="entry name" value="HEMOPEXIN"/>
    <property type="match status" value="2"/>
</dbReference>
<dbReference type="GO" id="GO:0008270">
    <property type="term" value="F:zinc ion binding"/>
    <property type="evidence" value="ECO:0007669"/>
    <property type="project" value="InterPro"/>
</dbReference>
<evidence type="ECO:0000256" key="10">
    <source>
        <dbReference type="ARBA" id="ARBA00023145"/>
    </source>
</evidence>
<keyword evidence="10" id="KW-0865">Zymogen</keyword>
<evidence type="ECO:0000256" key="9">
    <source>
        <dbReference type="ARBA" id="ARBA00023049"/>
    </source>
</evidence>
<evidence type="ECO:0000256" key="13">
    <source>
        <dbReference type="PIRSR" id="PIRSR621190-2"/>
    </source>
</evidence>
<evidence type="ECO:0000256" key="14">
    <source>
        <dbReference type="PIRSR" id="PIRSR621190-4"/>
    </source>
</evidence>
<feature type="binding site" evidence="13">
    <location>
        <position position="161"/>
    </location>
    <ligand>
        <name>Ca(2+)</name>
        <dbReference type="ChEBI" id="CHEBI:29108"/>
        <label>2</label>
    </ligand>
</feature>
<dbReference type="Gene3D" id="2.110.10.10">
    <property type="entry name" value="Hemopexin-like domain"/>
    <property type="match status" value="2"/>
</dbReference>
<feature type="binding site" evidence="13">
    <location>
        <position position="179"/>
    </location>
    <ligand>
        <name>Ca(2+)</name>
        <dbReference type="ChEBI" id="CHEBI:29108"/>
        <label>3</label>
    </ligand>
</feature>
<evidence type="ECO:0000256" key="5">
    <source>
        <dbReference type="ARBA" id="ARBA00022737"/>
    </source>
</evidence>
<organism evidence="18 19">
    <name type="scientific">Pocillopora meandrina</name>
    <dbReference type="NCBI Taxonomy" id="46732"/>
    <lineage>
        <taxon>Eukaryota</taxon>
        <taxon>Metazoa</taxon>
        <taxon>Cnidaria</taxon>
        <taxon>Anthozoa</taxon>
        <taxon>Hexacorallia</taxon>
        <taxon>Scleractinia</taxon>
        <taxon>Astrocoeniina</taxon>
        <taxon>Pocilloporidae</taxon>
        <taxon>Pocillopora</taxon>
    </lineage>
</organism>
<reference evidence="18 19" key="1">
    <citation type="submission" date="2022-05" db="EMBL/GenBank/DDBJ databases">
        <authorList>
            <consortium name="Genoscope - CEA"/>
            <person name="William W."/>
        </authorList>
    </citation>
    <scope>NUCLEOTIDE SEQUENCE [LARGE SCALE GENOMIC DNA]</scope>
</reference>
<dbReference type="InterPro" id="IPR021190">
    <property type="entry name" value="Pept_M10A"/>
</dbReference>
<accession>A0AAU9XAX7</accession>
<keyword evidence="19" id="KW-1185">Reference proteome</keyword>
<keyword evidence="2" id="KW-0645">Protease</keyword>
<keyword evidence="6" id="KW-0378">Hydrolase</keyword>
<feature type="binding site" evidence="13">
    <location>
        <position position="178"/>
    </location>
    <ligand>
        <name>Ca(2+)</name>
        <dbReference type="ChEBI" id="CHEBI:29108"/>
        <label>3</label>
    </ligand>
</feature>
<feature type="binding site" evidence="13">
    <location>
        <position position="173"/>
    </location>
    <ligand>
        <name>Zn(2+)</name>
        <dbReference type="ChEBI" id="CHEBI:29105"/>
        <label>1</label>
    </ligand>
</feature>
<comment type="caution">
    <text evidence="18">The sequence shown here is derived from an EMBL/GenBank/DDBJ whole genome shotgun (WGS) entry which is preliminary data.</text>
</comment>
<dbReference type="AlphaFoldDB" id="A0AAU9XAX7"/>
<feature type="binding site" evidence="13">
    <location>
        <position position="196"/>
    </location>
    <ligand>
        <name>Zn(2+)</name>
        <dbReference type="ChEBI" id="CHEBI:29105"/>
        <label>1</label>
    </ligand>
</feature>
<feature type="binding site" evidence="13">
    <location>
        <position position="201"/>
    </location>
    <ligand>
        <name>Ca(2+)</name>
        <dbReference type="ChEBI" id="CHEBI:29108"/>
        <label>3</label>
    </ligand>
</feature>
<evidence type="ECO:0000313" key="19">
    <source>
        <dbReference type="Proteomes" id="UP001159428"/>
    </source>
</evidence>
<feature type="binding site" evidence="13">
    <location>
        <position position="252"/>
    </location>
    <ligand>
        <name>Zn(2+)</name>
        <dbReference type="ChEBI" id="CHEBI:29105"/>
        <label>2</label>
        <note>catalytic</note>
    </ligand>
</feature>
<feature type="repeat" description="Hemopexin" evidence="15">
    <location>
        <begin position="281"/>
        <end position="333"/>
    </location>
</feature>
<dbReference type="InterPro" id="IPR018486">
    <property type="entry name" value="Hemopexin_CS"/>
</dbReference>
<dbReference type="SUPFAM" id="SSF50923">
    <property type="entry name" value="Hemopexin-like domain"/>
    <property type="match status" value="1"/>
</dbReference>
<feature type="repeat" description="Hemopexin" evidence="15">
    <location>
        <begin position="334"/>
        <end position="382"/>
    </location>
</feature>
<evidence type="ECO:0000256" key="3">
    <source>
        <dbReference type="ARBA" id="ARBA00022723"/>
    </source>
</evidence>
<dbReference type="InterPro" id="IPR036375">
    <property type="entry name" value="Hemopexin-like_dom_sf"/>
</dbReference>
<dbReference type="GO" id="GO:0006508">
    <property type="term" value="P:proteolysis"/>
    <property type="evidence" value="ECO:0007669"/>
    <property type="project" value="UniProtKB-KW"/>
</dbReference>
<dbReference type="Pfam" id="PF00413">
    <property type="entry name" value="Peptidase_M10"/>
    <property type="match status" value="1"/>
</dbReference>
<protein>
    <recommendedName>
        <fullName evidence="17">Peptidase metallopeptidase domain-containing protein</fullName>
    </recommendedName>
</protein>
<dbReference type="Pfam" id="PF00045">
    <property type="entry name" value="Hemopexin"/>
    <property type="match status" value="2"/>
</dbReference>
<feature type="binding site" evidence="13">
    <location>
        <position position="186"/>
    </location>
    <ligand>
        <name>Zn(2+)</name>
        <dbReference type="ChEBI" id="CHEBI:29105"/>
        <label>1</label>
    </ligand>
</feature>
<sequence length="481" mass="55056">MECIFYQVALILLTTLLSECDTRPHTSRKLLSNGQPPSFEASIMISQIRQMAERTLKKRPQTVKRILRSWIRRKPVPRQPKAAAKDAHLANRTAYLAQINSSQVRNRRYALSSSSWGHRNLIWYANVQPMAAAVFTAAFRVWAEVSRFTFKRQSHFDSNVDIQLKFLKNGHNDPYPFDGPGNSYAHAFYPPHGEVHFDADEKWDIPYTHCAAFFNKTISPVQPGCKSLFRAAVHEIGHSLGLKHSSVSTSIMYPTISLDTTDVCLDDDDIAGIQHLAGKCVPRVKSIFSWRKHQNGVWATYVMKGTNYWKLDAETTVSMPTYPLGIVNGWVSFPMDPDEVFDYSTGDVTYIFKGSKYWKYDNYGDVMYRGYPLSIAGYWPGIPDNIDAAFSTLNHYTYFFKGNKVYKFNQRLDTTSTGYPKSTSEEWSGVPNDLDSAFVDRKTNTIYFFHQDYYYTWNTTTQSTNPGGLIGHTRFFEICDI</sequence>
<proteinExistence type="inferred from homology"/>
<dbReference type="InterPro" id="IPR024079">
    <property type="entry name" value="MetalloPept_cat_dom_sf"/>
</dbReference>
<feature type="binding site" evidence="13">
    <location>
        <position position="389"/>
    </location>
    <ligand>
        <name>Ca(2+)</name>
        <dbReference type="ChEBI" id="CHEBI:29108"/>
        <label>5</label>
    </ligand>
</feature>
<feature type="domain" description="Peptidase metallopeptidase" evidence="17">
    <location>
        <begin position="112"/>
        <end position="279"/>
    </location>
</feature>
<keyword evidence="3 13" id="KW-0479">Metal-binding</keyword>
<comment type="similarity">
    <text evidence="1">Belongs to the peptidase M10A family.</text>
</comment>
<evidence type="ECO:0000256" key="12">
    <source>
        <dbReference type="PIRSR" id="PIRSR621190-1"/>
    </source>
</evidence>
<comment type="cofactor">
    <cofactor evidence="13">
        <name>Zn(2+)</name>
        <dbReference type="ChEBI" id="CHEBI:29105"/>
    </cofactor>
    <text evidence="13">Binds 2 Zn(2+) ions per subunit.</text>
</comment>
<dbReference type="EMBL" id="CALNXJ010000036">
    <property type="protein sequence ID" value="CAH3142077.1"/>
    <property type="molecule type" value="Genomic_DNA"/>
</dbReference>
<dbReference type="InterPro" id="IPR006026">
    <property type="entry name" value="Peptidase_Metallo"/>
</dbReference>
<dbReference type="SMART" id="SM00120">
    <property type="entry name" value="HX"/>
    <property type="match status" value="4"/>
</dbReference>
<feature type="active site" evidence="12">
    <location>
        <position position="235"/>
    </location>
</feature>
<comment type="cofactor">
    <cofactor evidence="13">
        <name>Ca(2+)</name>
        <dbReference type="ChEBI" id="CHEBI:29108"/>
    </cofactor>
    <text evidence="13">Can bind about 5 Ca(2+) ions per subunit.</text>
</comment>
<feature type="binding site" evidence="13">
    <location>
        <position position="201"/>
    </location>
    <ligand>
        <name>Ca(2+)</name>
        <dbReference type="ChEBI" id="CHEBI:29108"/>
        <label>1</label>
    </ligand>
</feature>
<evidence type="ECO:0000256" key="15">
    <source>
        <dbReference type="PROSITE-ProRule" id="PRU01011"/>
    </source>
</evidence>
<feature type="binding site" evidence="13">
    <location>
        <position position="238"/>
    </location>
    <ligand>
        <name>Zn(2+)</name>
        <dbReference type="ChEBI" id="CHEBI:29105"/>
        <label>2</label>
        <note>catalytic</note>
    </ligand>
</feature>
<dbReference type="SUPFAM" id="SSF55486">
    <property type="entry name" value="Metalloproteases ('zincins'), catalytic domain"/>
    <property type="match status" value="1"/>
</dbReference>
<evidence type="ECO:0000256" key="8">
    <source>
        <dbReference type="ARBA" id="ARBA00022837"/>
    </source>
</evidence>
<dbReference type="SMART" id="SM00235">
    <property type="entry name" value="ZnMc"/>
    <property type="match status" value="1"/>
</dbReference>
<dbReference type="PANTHER" id="PTHR10201">
    <property type="entry name" value="MATRIX METALLOPROTEINASE"/>
    <property type="match status" value="1"/>
</dbReference>
<keyword evidence="8 13" id="KW-0106">Calcium</keyword>
<dbReference type="InterPro" id="IPR033739">
    <property type="entry name" value="M10A_MMP"/>
</dbReference>
<dbReference type="CDD" id="cd00094">
    <property type="entry name" value="HX"/>
    <property type="match status" value="1"/>
</dbReference>
<evidence type="ECO:0000256" key="4">
    <source>
        <dbReference type="ARBA" id="ARBA00022729"/>
    </source>
</evidence>
<dbReference type="Gene3D" id="3.40.390.10">
    <property type="entry name" value="Collagenase (Catalytic Domain)"/>
    <property type="match status" value="1"/>
</dbReference>
<feature type="binding site" evidence="13">
    <location>
        <position position="171"/>
    </location>
    <ligand>
        <name>Zn(2+)</name>
        <dbReference type="ChEBI" id="CHEBI:29105"/>
        <label>1</label>
    </ligand>
</feature>